<dbReference type="Proteomes" id="UP001212997">
    <property type="component" value="Unassembled WGS sequence"/>
</dbReference>
<dbReference type="PANTHER" id="PTHR11082">
    <property type="entry name" value="TRNA-DIHYDROURIDINE SYNTHASE"/>
    <property type="match status" value="1"/>
</dbReference>
<keyword evidence="7" id="KW-0560">Oxidoreductase</keyword>
<dbReference type="InterPro" id="IPR035587">
    <property type="entry name" value="DUS-like_FMN-bd"/>
</dbReference>
<evidence type="ECO:0000259" key="18">
    <source>
        <dbReference type="Pfam" id="PF01207"/>
    </source>
</evidence>
<comment type="similarity">
    <text evidence="9">Belongs to the Dus family. Dus1 subfamily.</text>
</comment>
<evidence type="ECO:0000256" key="1">
    <source>
        <dbReference type="ARBA" id="ARBA00001917"/>
    </source>
</evidence>
<keyword evidence="8" id="KW-0520">NAD</keyword>
<dbReference type="PANTHER" id="PTHR11082:SF5">
    <property type="entry name" value="TRNA-DIHYDROURIDINE(16_17) SYNTHASE [NAD(P)(+)]-LIKE"/>
    <property type="match status" value="1"/>
</dbReference>
<dbReference type="Pfam" id="PF01207">
    <property type="entry name" value="Dus"/>
    <property type="match status" value="1"/>
</dbReference>
<keyword evidence="6" id="KW-0521">NADP</keyword>
<dbReference type="InterPro" id="IPR018517">
    <property type="entry name" value="tRNA_hU_synthase_CS"/>
</dbReference>
<evidence type="ECO:0000256" key="5">
    <source>
        <dbReference type="ARBA" id="ARBA00022694"/>
    </source>
</evidence>
<name>A0AAD5UZE8_9APHY</name>
<evidence type="ECO:0000256" key="7">
    <source>
        <dbReference type="ARBA" id="ARBA00023002"/>
    </source>
</evidence>
<evidence type="ECO:0000256" key="16">
    <source>
        <dbReference type="ARBA" id="ARBA00049467"/>
    </source>
</evidence>
<evidence type="ECO:0000256" key="13">
    <source>
        <dbReference type="ARBA" id="ARBA00048342"/>
    </source>
</evidence>
<evidence type="ECO:0000256" key="8">
    <source>
        <dbReference type="ARBA" id="ARBA00023027"/>
    </source>
</evidence>
<dbReference type="AlphaFoldDB" id="A0AAD5UZE8"/>
<evidence type="ECO:0000256" key="4">
    <source>
        <dbReference type="ARBA" id="ARBA00022664"/>
    </source>
</evidence>
<comment type="catalytic activity">
    <reaction evidence="15">
        <text>a 5,6-dihydrouridine in mRNA + NADP(+) = a uridine in mRNA + NADPH + H(+)</text>
        <dbReference type="Rhea" id="RHEA:69855"/>
        <dbReference type="Rhea" id="RHEA-COMP:14658"/>
        <dbReference type="Rhea" id="RHEA-COMP:17789"/>
        <dbReference type="ChEBI" id="CHEBI:15378"/>
        <dbReference type="ChEBI" id="CHEBI:57783"/>
        <dbReference type="ChEBI" id="CHEBI:58349"/>
        <dbReference type="ChEBI" id="CHEBI:65315"/>
        <dbReference type="ChEBI" id="CHEBI:74443"/>
    </reaction>
    <physiologicalReaction direction="right-to-left" evidence="15">
        <dbReference type="Rhea" id="RHEA:69857"/>
    </physiologicalReaction>
</comment>
<keyword evidence="4" id="KW-0507">mRNA processing</keyword>
<keyword evidence="3" id="KW-0288">FMN</keyword>
<keyword evidence="2" id="KW-0285">Flavoprotein</keyword>
<dbReference type="GO" id="GO:0006397">
    <property type="term" value="P:mRNA processing"/>
    <property type="evidence" value="ECO:0007669"/>
    <property type="project" value="UniProtKB-KW"/>
</dbReference>
<dbReference type="EC" id="1.3.1.88" evidence="10"/>
<protein>
    <recommendedName>
        <fullName evidence="10">tRNA-dihydrouridine(16/17) synthase [NAD(P)(+)]</fullName>
        <ecNumber evidence="10">1.3.1.88</ecNumber>
    </recommendedName>
</protein>
<evidence type="ECO:0000256" key="9">
    <source>
        <dbReference type="ARBA" id="ARBA00038313"/>
    </source>
</evidence>
<evidence type="ECO:0000313" key="19">
    <source>
        <dbReference type="EMBL" id="KAJ3481779.1"/>
    </source>
</evidence>
<feature type="region of interest" description="Disordered" evidence="17">
    <location>
        <begin position="388"/>
        <end position="435"/>
    </location>
</feature>
<evidence type="ECO:0000256" key="11">
    <source>
        <dbReference type="ARBA" id="ARBA00047287"/>
    </source>
</evidence>
<comment type="catalytic activity">
    <reaction evidence="13">
        <text>a 5,6-dihydrouridine in mRNA + NAD(+) = a uridine in mRNA + NADH + H(+)</text>
        <dbReference type="Rhea" id="RHEA:69851"/>
        <dbReference type="Rhea" id="RHEA-COMP:14658"/>
        <dbReference type="Rhea" id="RHEA-COMP:17789"/>
        <dbReference type="ChEBI" id="CHEBI:15378"/>
        <dbReference type="ChEBI" id="CHEBI:57540"/>
        <dbReference type="ChEBI" id="CHEBI:57945"/>
        <dbReference type="ChEBI" id="CHEBI:65315"/>
        <dbReference type="ChEBI" id="CHEBI:74443"/>
    </reaction>
    <physiologicalReaction direction="right-to-left" evidence="13">
        <dbReference type="Rhea" id="RHEA:69853"/>
    </physiologicalReaction>
</comment>
<comment type="catalytic activity">
    <reaction evidence="16">
        <text>5,6-dihydrouridine(17) in tRNA + NADP(+) = uridine(17) in tRNA + NADPH + H(+)</text>
        <dbReference type="Rhea" id="RHEA:53368"/>
        <dbReference type="Rhea" id="RHEA-COMP:13541"/>
        <dbReference type="Rhea" id="RHEA-COMP:13542"/>
        <dbReference type="ChEBI" id="CHEBI:15378"/>
        <dbReference type="ChEBI" id="CHEBI:57783"/>
        <dbReference type="ChEBI" id="CHEBI:58349"/>
        <dbReference type="ChEBI" id="CHEBI:65315"/>
        <dbReference type="ChEBI" id="CHEBI:74443"/>
        <dbReference type="EC" id="1.3.1.88"/>
    </reaction>
    <physiologicalReaction direction="right-to-left" evidence="16">
        <dbReference type="Rhea" id="RHEA:53370"/>
    </physiologicalReaction>
</comment>
<evidence type="ECO:0000256" key="17">
    <source>
        <dbReference type="SAM" id="MobiDB-lite"/>
    </source>
</evidence>
<keyword evidence="20" id="KW-1185">Reference proteome</keyword>
<organism evidence="19 20">
    <name type="scientific">Meripilus lineatus</name>
    <dbReference type="NCBI Taxonomy" id="2056292"/>
    <lineage>
        <taxon>Eukaryota</taxon>
        <taxon>Fungi</taxon>
        <taxon>Dikarya</taxon>
        <taxon>Basidiomycota</taxon>
        <taxon>Agaricomycotina</taxon>
        <taxon>Agaricomycetes</taxon>
        <taxon>Polyporales</taxon>
        <taxon>Meripilaceae</taxon>
        <taxon>Meripilus</taxon>
    </lineage>
</organism>
<evidence type="ECO:0000256" key="15">
    <source>
        <dbReference type="ARBA" id="ARBA00049447"/>
    </source>
</evidence>
<dbReference type="EMBL" id="JANAWD010000304">
    <property type="protein sequence ID" value="KAJ3481779.1"/>
    <property type="molecule type" value="Genomic_DNA"/>
</dbReference>
<accession>A0AAD5UZE8</accession>
<feature type="compositionally biased region" description="Basic and acidic residues" evidence="17">
    <location>
        <begin position="400"/>
        <end position="422"/>
    </location>
</feature>
<comment type="caution">
    <text evidence="19">The sequence shown here is derived from an EMBL/GenBank/DDBJ whole genome shotgun (WGS) entry which is preliminary data.</text>
</comment>
<evidence type="ECO:0000256" key="14">
    <source>
        <dbReference type="ARBA" id="ARBA00048934"/>
    </source>
</evidence>
<dbReference type="SUPFAM" id="SSF51395">
    <property type="entry name" value="FMN-linked oxidoreductases"/>
    <property type="match status" value="1"/>
</dbReference>
<comment type="catalytic activity">
    <reaction evidence="11">
        <text>5,6-dihydrouridine(17) in tRNA + NAD(+) = uridine(17) in tRNA + NADH + H(+)</text>
        <dbReference type="Rhea" id="RHEA:53372"/>
        <dbReference type="Rhea" id="RHEA-COMP:13541"/>
        <dbReference type="Rhea" id="RHEA-COMP:13542"/>
        <dbReference type="ChEBI" id="CHEBI:15378"/>
        <dbReference type="ChEBI" id="CHEBI:57540"/>
        <dbReference type="ChEBI" id="CHEBI:57945"/>
        <dbReference type="ChEBI" id="CHEBI:65315"/>
        <dbReference type="ChEBI" id="CHEBI:74443"/>
        <dbReference type="EC" id="1.3.1.88"/>
    </reaction>
    <physiologicalReaction direction="right-to-left" evidence="11">
        <dbReference type="Rhea" id="RHEA:53374"/>
    </physiologicalReaction>
</comment>
<sequence length="435" mass="48836">MSASETKKLGGYEFYKALGSPKFVVAPMVDQSELAWRMLSRRYGAQLVYTPMINAKIFAEGQRKPYREQNFNISKGEEGGPSDRPLFVQFCANDPQYLLTAAKVVEPHCDAVDINLGCPQDIARRGHYGSYLQDEWDLIYNLINTLHKNLSIPVTAKFRVFPTVEKTVEYAKMLERAGAQIITCHGRTRDQKGQKSGLADWKKIRAVKEAVSIPVFANGNILTYSDIERCLRETGADGVMSAEANLANPALFSPPLSLESELSPSRWTFPTKLGLQPPHTSLALEYLDIVKSIATPTSPSAIKGHLFKLLRPALSRETDLRERLGRARIEKGKERQGWEKYEDIIRELEFRMRKDAEAVEGKRIEELVVVNPDTGLEVLPHWLAQPYVRPAPPPNIKQPEVAKEQPGKRLPAERTPEPESPQKRLKLSADVAPVA</sequence>
<comment type="catalytic activity">
    <reaction evidence="14">
        <text>5,6-dihydrouridine(16) in tRNA + NAD(+) = uridine(16) in tRNA + NADH + H(+)</text>
        <dbReference type="Rhea" id="RHEA:53380"/>
        <dbReference type="Rhea" id="RHEA-COMP:13543"/>
        <dbReference type="Rhea" id="RHEA-COMP:13544"/>
        <dbReference type="ChEBI" id="CHEBI:15378"/>
        <dbReference type="ChEBI" id="CHEBI:57540"/>
        <dbReference type="ChEBI" id="CHEBI:57945"/>
        <dbReference type="ChEBI" id="CHEBI:65315"/>
        <dbReference type="ChEBI" id="CHEBI:74443"/>
        <dbReference type="EC" id="1.3.1.88"/>
    </reaction>
    <physiologicalReaction direction="right-to-left" evidence="14">
        <dbReference type="Rhea" id="RHEA:53382"/>
    </physiologicalReaction>
</comment>
<reference evidence="19" key="1">
    <citation type="submission" date="2022-07" db="EMBL/GenBank/DDBJ databases">
        <title>Genome Sequence of Physisporinus lineatus.</title>
        <authorList>
            <person name="Buettner E."/>
        </authorList>
    </citation>
    <scope>NUCLEOTIDE SEQUENCE</scope>
    <source>
        <strain evidence="19">VT162</strain>
    </source>
</reference>
<comment type="catalytic activity">
    <reaction evidence="12">
        <text>5,6-dihydrouridine(16) in tRNA + NADP(+) = uridine(16) in tRNA + NADPH + H(+)</text>
        <dbReference type="Rhea" id="RHEA:53376"/>
        <dbReference type="Rhea" id="RHEA-COMP:13543"/>
        <dbReference type="Rhea" id="RHEA-COMP:13544"/>
        <dbReference type="ChEBI" id="CHEBI:15378"/>
        <dbReference type="ChEBI" id="CHEBI:57783"/>
        <dbReference type="ChEBI" id="CHEBI:58349"/>
        <dbReference type="ChEBI" id="CHEBI:65315"/>
        <dbReference type="ChEBI" id="CHEBI:74443"/>
        <dbReference type="EC" id="1.3.1.88"/>
    </reaction>
    <physiologicalReaction direction="right-to-left" evidence="12">
        <dbReference type="Rhea" id="RHEA:53378"/>
    </physiologicalReaction>
</comment>
<evidence type="ECO:0000256" key="6">
    <source>
        <dbReference type="ARBA" id="ARBA00022857"/>
    </source>
</evidence>
<dbReference type="PROSITE" id="PS01136">
    <property type="entry name" value="UPF0034"/>
    <property type="match status" value="1"/>
</dbReference>
<evidence type="ECO:0000256" key="12">
    <source>
        <dbReference type="ARBA" id="ARBA00047652"/>
    </source>
</evidence>
<evidence type="ECO:0000313" key="20">
    <source>
        <dbReference type="Proteomes" id="UP001212997"/>
    </source>
</evidence>
<keyword evidence="5" id="KW-0819">tRNA processing</keyword>
<proteinExistence type="inferred from homology"/>
<evidence type="ECO:0000256" key="10">
    <source>
        <dbReference type="ARBA" id="ARBA00038890"/>
    </source>
</evidence>
<dbReference type="GO" id="GO:0050660">
    <property type="term" value="F:flavin adenine dinucleotide binding"/>
    <property type="evidence" value="ECO:0007669"/>
    <property type="project" value="InterPro"/>
</dbReference>
<gene>
    <name evidence="19" type="ORF">NLI96_g7434</name>
</gene>
<feature type="domain" description="DUS-like FMN-binding" evidence="18">
    <location>
        <begin position="25"/>
        <end position="275"/>
    </location>
</feature>
<evidence type="ECO:0000256" key="3">
    <source>
        <dbReference type="ARBA" id="ARBA00022643"/>
    </source>
</evidence>
<comment type="cofactor">
    <cofactor evidence="1">
        <name>FMN</name>
        <dbReference type="ChEBI" id="CHEBI:58210"/>
    </cofactor>
</comment>
<dbReference type="CDD" id="cd02801">
    <property type="entry name" value="DUS_like_FMN"/>
    <property type="match status" value="1"/>
</dbReference>
<dbReference type="Gene3D" id="3.20.20.70">
    <property type="entry name" value="Aldolase class I"/>
    <property type="match status" value="1"/>
</dbReference>
<dbReference type="InterPro" id="IPR013785">
    <property type="entry name" value="Aldolase_TIM"/>
</dbReference>
<dbReference type="GO" id="GO:0017150">
    <property type="term" value="F:tRNA dihydrouridine synthase activity"/>
    <property type="evidence" value="ECO:0007669"/>
    <property type="project" value="InterPro"/>
</dbReference>
<evidence type="ECO:0000256" key="2">
    <source>
        <dbReference type="ARBA" id="ARBA00022630"/>
    </source>
</evidence>